<accession>A0A7Y6NPP9</accession>
<dbReference type="RefSeq" id="WP_176069939.1">
    <property type="nucleotide sequence ID" value="NZ_JABWMJ010000007.1"/>
</dbReference>
<dbReference type="InterPro" id="IPR036388">
    <property type="entry name" value="WH-like_DNA-bd_sf"/>
</dbReference>
<dbReference type="EMBL" id="JABWMJ010000007">
    <property type="protein sequence ID" value="NUZ07077.1"/>
    <property type="molecule type" value="Genomic_DNA"/>
</dbReference>
<evidence type="ECO:0000256" key="2">
    <source>
        <dbReference type="ARBA" id="ARBA00023125"/>
    </source>
</evidence>
<dbReference type="GO" id="GO:0003700">
    <property type="term" value="F:DNA-binding transcription factor activity"/>
    <property type="evidence" value="ECO:0007669"/>
    <property type="project" value="InterPro"/>
</dbReference>
<keyword evidence="3" id="KW-0804">Transcription</keyword>
<dbReference type="InterPro" id="IPR023187">
    <property type="entry name" value="Tscrpt_reg_MarR-type_CS"/>
</dbReference>
<organism evidence="5 6">
    <name type="scientific">Piscinibacter koreensis</name>
    <dbReference type="NCBI Taxonomy" id="2742824"/>
    <lineage>
        <taxon>Bacteria</taxon>
        <taxon>Pseudomonadati</taxon>
        <taxon>Pseudomonadota</taxon>
        <taxon>Betaproteobacteria</taxon>
        <taxon>Burkholderiales</taxon>
        <taxon>Sphaerotilaceae</taxon>
        <taxon>Piscinibacter</taxon>
    </lineage>
</organism>
<dbReference type="PANTHER" id="PTHR33164:SF64">
    <property type="entry name" value="TRANSCRIPTIONAL REGULATOR SLYA"/>
    <property type="match status" value="1"/>
</dbReference>
<reference evidence="5 6" key="1">
    <citation type="submission" date="2020-06" db="EMBL/GenBank/DDBJ databases">
        <title>Schlegella sp. ID0723 isolated from air conditioner.</title>
        <authorList>
            <person name="Kim D.Y."/>
            <person name="Kim D.-U."/>
        </authorList>
    </citation>
    <scope>NUCLEOTIDE SEQUENCE [LARGE SCALE GENOMIC DNA]</scope>
    <source>
        <strain evidence="5 6">ID0723</strain>
    </source>
</reference>
<evidence type="ECO:0000313" key="6">
    <source>
        <dbReference type="Proteomes" id="UP000529637"/>
    </source>
</evidence>
<dbReference type="InterPro" id="IPR000835">
    <property type="entry name" value="HTH_MarR-typ"/>
</dbReference>
<evidence type="ECO:0000256" key="3">
    <source>
        <dbReference type="ARBA" id="ARBA00023163"/>
    </source>
</evidence>
<gene>
    <name evidence="5" type="ORF">HQN59_15030</name>
</gene>
<keyword evidence="2" id="KW-0238">DNA-binding</keyword>
<comment type="caution">
    <text evidence="5">The sequence shown here is derived from an EMBL/GenBank/DDBJ whole genome shotgun (WGS) entry which is preliminary data.</text>
</comment>
<dbReference type="GO" id="GO:0006950">
    <property type="term" value="P:response to stress"/>
    <property type="evidence" value="ECO:0007669"/>
    <property type="project" value="TreeGrafter"/>
</dbReference>
<dbReference type="AlphaFoldDB" id="A0A7Y6NPP9"/>
<dbReference type="PROSITE" id="PS50995">
    <property type="entry name" value="HTH_MARR_2"/>
    <property type="match status" value="1"/>
</dbReference>
<keyword evidence="1" id="KW-0805">Transcription regulation</keyword>
<dbReference type="InterPro" id="IPR039422">
    <property type="entry name" value="MarR/SlyA-like"/>
</dbReference>
<evidence type="ECO:0000259" key="4">
    <source>
        <dbReference type="PROSITE" id="PS50995"/>
    </source>
</evidence>
<dbReference type="SUPFAM" id="SSF46785">
    <property type="entry name" value="Winged helix' DNA-binding domain"/>
    <property type="match status" value="1"/>
</dbReference>
<dbReference type="InterPro" id="IPR036390">
    <property type="entry name" value="WH_DNA-bd_sf"/>
</dbReference>
<keyword evidence="6" id="KW-1185">Reference proteome</keyword>
<dbReference type="Pfam" id="PF01047">
    <property type="entry name" value="MarR"/>
    <property type="match status" value="1"/>
</dbReference>
<evidence type="ECO:0000313" key="5">
    <source>
        <dbReference type="EMBL" id="NUZ07077.1"/>
    </source>
</evidence>
<evidence type="ECO:0000256" key="1">
    <source>
        <dbReference type="ARBA" id="ARBA00023015"/>
    </source>
</evidence>
<dbReference type="Gene3D" id="1.10.10.10">
    <property type="entry name" value="Winged helix-like DNA-binding domain superfamily/Winged helix DNA-binding domain"/>
    <property type="match status" value="1"/>
</dbReference>
<dbReference type="GO" id="GO:0003677">
    <property type="term" value="F:DNA binding"/>
    <property type="evidence" value="ECO:0007669"/>
    <property type="project" value="UniProtKB-KW"/>
</dbReference>
<sequence>MACPLNPADFYAATDYCTEESVGFLMRRVLIAVAAATDARLEPCGLTHAQWGPLFLLRREKASTVAELAREMQTDPGAMTRLLDRLEAKGLCRRERSTDDRRVVRIVLTPEGEAAADKVPVALSSVLNEHLAGFSEAEFQTLKNLLRRMLANAEALKAAA</sequence>
<feature type="domain" description="HTH marR-type" evidence="4">
    <location>
        <begin position="19"/>
        <end position="151"/>
    </location>
</feature>
<proteinExistence type="predicted"/>
<name>A0A7Y6NPP9_9BURK</name>
<protein>
    <submittedName>
        <fullName evidence="5">MarR family transcriptional regulator</fullName>
    </submittedName>
</protein>
<dbReference type="Proteomes" id="UP000529637">
    <property type="component" value="Unassembled WGS sequence"/>
</dbReference>
<dbReference type="PANTHER" id="PTHR33164">
    <property type="entry name" value="TRANSCRIPTIONAL REGULATOR, MARR FAMILY"/>
    <property type="match status" value="1"/>
</dbReference>
<dbReference type="SMART" id="SM00347">
    <property type="entry name" value="HTH_MARR"/>
    <property type="match status" value="1"/>
</dbReference>
<dbReference type="PRINTS" id="PR00598">
    <property type="entry name" value="HTHMARR"/>
</dbReference>
<dbReference type="PROSITE" id="PS01117">
    <property type="entry name" value="HTH_MARR_1"/>
    <property type="match status" value="1"/>
</dbReference>